<dbReference type="InterPro" id="IPR004792">
    <property type="entry name" value="BaiN-like"/>
</dbReference>
<dbReference type="InterPro" id="IPR036188">
    <property type="entry name" value="FAD/NAD-bd_sf"/>
</dbReference>
<dbReference type="AlphaFoldDB" id="A0A2S0VXZ1"/>
<dbReference type="Gene3D" id="1.10.8.260">
    <property type="entry name" value="HI0933 insert domain-like"/>
    <property type="match status" value="1"/>
</dbReference>
<evidence type="ECO:0000256" key="1">
    <source>
        <dbReference type="ARBA" id="ARBA00001974"/>
    </source>
</evidence>
<reference evidence="6 7" key="1">
    <citation type="submission" date="2018-01" db="EMBL/GenBank/DDBJ databases">
        <title>Genome sequence of a Cantenovulum-like bacteria.</title>
        <authorList>
            <person name="Tan W.R."/>
            <person name="Lau N.-S."/>
            <person name="Go F."/>
            <person name="Amirul A.-A.A."/>
        </authorList>
    </citation>
    <scope>NUCLEOTIDE SEQUENCE [LARGE SCALE GENOMIC DNA]</scope>
    <source>
        <strain evidence="6 7">CCB-QB4</strain>
    </source>
</reference>
<dbReference type="SUPFAM" id="SSF51905">
    <property type="entry name" value="FAD/NAD(P)-binding domain"/>
    <property type="match status" value="1"/>
</dbReference>
<keyword evidence="2" id="KW-0285">Flavoprotein</keyword>
<evidence type="ECO:0000313" key="7">
    <source>
        <dbReference type="Proteomes" id="UP000244441"/>
    </source>
</evidence>
<sequence>MCAIESAKRGRKTLLLEHGKRPGRKILIAGGGRCNFTNMDVEASNYLCGNKHFVKSALAQYTQWDFIGLVCDHNIAYFEKTLGQLFCEDSAHDILNMLLAELKNSGAELITQATVTDISQQDNAYHILSSQGDFVCQSLVIATGGLSMPKLGATPFGFKIAEQFGHTVLPTRAGLVPFTYKEAQKQQYEAISGVSMPCIATSDDGTSFKEDMLFTHRGVSGPATLQISSYWQENQAVSYNFDVDNSLIENVEKARQEQPKLKLVNLLTRIYPKRFIEIEAKRLNFFDKAIGQLTKTESQQLAQHFQSWQFTPNGTEGYRTAEVTMGGVDTNHVSSKTMESKLSPGLFFVGEVLDVTGWLGGYNFQWAWSSGFVAGQNC</sequence>
<evidence type="ECO:0000259" key="4">
    <source>
        <dbReference type="Pfam" id="PF03486"/>
    </source>
</evidence>
<name>A0A2S0VXZ1_9ALTE</name>
<comment type="cofactor">
    <cofactor evidence="1">
        <name>FAD</name>
        <dbReference type="ChEBI" id="CHEBI:57692"/>
    </cofactor>
</comment>
<dbReference type="NCBIfam" id="TIGR00275">
    <property type="entry name" value="aminoacetone oxidase family FAD-binding enzyme"/>
    <property type="match status" value="1"/>
</dbReference>
<evidence type="ECO:0000259" key="5">
    <source>
        <dbReference type="Pfam" id="PF22780"/>
    </source>
</evidence>
<dbReference type="Gene3D" id="3.50.50.60">
    <property type="entry name" value="FAD/NAD(P)-binding domain"/>
    <property type="match status" value="1"/>
</dbReference>
<protein>
    <submittedName>
        <fullName evidence="6">Aminoacetone oxidase family FAD-binding enzyme</fullName>
    </submittedName>
</protein>
<gene>
    <name evidence="6" type="ORF">C2869_15480</name>
</gene>
<feature type="domain" description="RsdA/BaiN/AoA(So)-like insert" evidence="5">
    <location>
        <begin position="172"/>
        <end position="323"/>
    </location>
</feature>
<dbReference type="SUPFAM" id="SSF160996">
    <property type="entry name" value="HI0933 insert domain-like"/>
    <property type="match status" value="1"/>
</dbReference>
<proteinExistence type="predicted"/>
<dbReference type="OrthoDB" id="9773233at2"/>
<dbReference type="Pfam" id="PF22780">
    <property type="entry name" value="HI0933_like_1st"/>
    <property type="match status" value="1"/>
</dbReference>
<dbReference type="PANTHER" id="PTHR42887:SF2">
    <property type="entry name" value="OS12G0638800 PROTEIN"/>
    <property type="match status" value="1"/>
</dbReference>
<evidence type="ECO:0000313" key="6">
    <source>
        <dbReference type="EMBL" id="AWB69045.1"/>
    </source>
</evidence>
<dbReference type="Proteomes" id="UP000244441">
    <property type="component" value="Chromosome"/>
</dbReference>
<organism evidence="6 7">
    <name type="scientific">Saccharobesus litoralis</name>
    <dbReference type="NCBI Taxonomy" id="2172099"/>
    <lineage>
        <taxon>Bacteria</taxon>
        <taxon>Pseudomonadati</taxon>
        <taxon>Pseudomonadota</taxon>
        <taxon>Gammaproteobacteria</taxon>
        <taxon>Alteromonadales</taxon>
        <taxon>Alteromonadaceae</taxon>
        <taxon>Saccharobesus</taxon>
    </lineage>
</organism>
<dbReference type="PANTHER" id="PTHR42887">
    <property type="entry name" value="OS12G0638800 PROTEIN"/>
    <property type="match status" value="1"/>
</dbReference>
<dbReference type="EMBL" id="CP026604">
    <property type="protein sequence ID" value="AWB69045.1"/>
    <property type="molecule type" value="Genomic_DNA"/>
</dbReference>
<dbReference type="InterPro" id="IPR023166">
    <property type="entry name" value="BaiN-like_dom_sf"/>
</dbReference>
<evidence type="ECO:0000256" key="2">
    <source>
        <dbReference type="ARBA" id="ARBA00022630"/>
    </source>
</evidence>
<dbReference type="Gene3D" id="2.40.30.10">
    <property type="entry name" value="Translation factors"/>
    <property type="match status" value="1"/>
</dbReference>
<keyword evidence="3" id="KW-0274">FAD</keyword>
<dbReference type="KEGG" id="cate:C2869_15480"/>
<accession>A0A2S0VXZ1</accession>
<evidence type="ECO:0000256" key="3">
    <source>
        <dbReference type="ARBA" id="ARBA00022827"/>
    </source>
</evidence>
<dbReference type="InterPro" id="IPR057661">
    <property type="entry name" value="RsdA/BaiN/AoA(So)_Rossmann"/>
</dbReference>
<feature type="domain" description="RsdA/BaiN/AoA(So)-like Rossmann fold-like" evidence="4">
    <location>
        <begin position="1"/>
        <end position="377"/>
    </location>
</feature>
<dbReference type="InterPro" id="IPR055178">
    <property type="entry name" value="RsdA/BaiN/AoA(So)-like_dom"/>
</dbReference>
<dbReference type="Pfam" id="PF03486">
    <property type="entry name" value="HI0933_like"/>
    <property type="match status" value="1"/>
</dbReference>
<keyword evidence="7" id="KW-1185">Reference proteome</keyword>